<dbReference type="AlphaFoldDB" id="A0AA44F3D8"/>
<name>A0AA44F3D8_AGRTU</name>
<proteinExistence type="predicted"/>
<evidence type="ECO:0008006" key="3">
    <source>
        <dbReference type="Google" id="ProtNLM"/>
    </source>
</evidence>
<gene>
    <name evidence="1" type="ORF">G6M46_11340</name>
</gene>
<protein>
    <recommendedName>
        <fullName evidence="3">STAS domain-containing protein</fullName>
    </recommendedName>
</protein>
<dbReference type="Proteomes" id="UP000702952">
    <property type="component" value="Unassembled WGS sequence"/>
</dbReference>
<dbReference type="GeneID" id="92771643"/>
<dbReference type="RefSeq" id="WP_081308774.1">
    <property type="nucleotide sequence ID" value="NZ_CP115841.1"/>
</dbReference>
<comment type="caution">
    <text evidence="1">The sequence shown here is derived from an EMBL/GenBank/DDBJ whole genome shotgun (WGS) entry which is preliminary data.</text>
</comment>
<evidence type="ECO:0000313" key="2">
    <source>
        <dbReference type="Proteomes" id="UP000702952"/>
    </source>
</evidence>
<dbReference type="EMBL" id="JAAMAY010000016">
    <property type="protein sequence ID" value="NTC28756.1"/>
    <property type="molecule type" value="Genomic_DNA"/>
</dbReference>
<organism evidence="1 2">
    <name type="scientific">Agrobacterium tumefaciens</name>
    <dbReference type="NCBI Taxonomy" id="358"/>
    <lineage>
        <taxon>Bacteria</taxon>
        <taxon>Pseudomonadati</taxon>
        <taxon>Pseudomonadota</taxon>
        <taxon>Alphaproteobacteria</taxon>
        <taxon>Hyphomicrobiales</taxon>
        <taxon>Rhizobiaceae</taxon>
        <taxon>Rhizobium/Agrobacterium group</taxon>
        <taxon>Agrobacterium</taxon>
        <taxon>Agrobacterium tumefaciens complex</taxon>
    </lineage>
</organism>
<evidence type="ECO:0000313" key="1">
    <source>
        <dbReference type="EMBL" id="NTC28756.1"/>
    </source>
</evidence>
<reference evidence="1" key="1">
    <citation type="journal article" date="2020" name="Science">
        <title>Unexpected conservation and global transmission of agrobacterial virulence plasmids.</title>
        <authorList>
            <person name="Weisberg A.J."/>
            <person name="Davis E.W. 2nd"/>
            <person name="Tabima J."/>
            <person name="Belcher M.S."/>
            <person name="Miller M."/>
            <person name="Kuo C.H."/>
            <person name="Loper J.E."/>
            <person name="Grunwald N.J."/>
            <person name="Putnam M.L."/>
            <person name="Chang J.H."/>
        </authorList>
    </citation>
    <scope>NUCLEOTIDE SEQUENCE</scope>
    <source>
        <strain evidence="1">17-1853-1a</strain>
    </source>
</reference>
<accession>A0AA44F3D8</accession>
<sequence length="108" mass="12179">MFFDETTNDTLKMPQALSIRSIASAHGLLLDRLKDTDRLVVEVPKDADADLSFVQLMEASRNFAAQNNKTITLKEPADGQVLQTLRRGGFLSRMDEASRQFWLHGKDI</sequence>